<name>A0A2T2ZZJ8_9PEZI</name>
<dbReference type="InParanoid" id="A0A2T2ZZJ8"/>
<evidence type="ECO:0000313" key="1">
    <source>
        <dbReference type="EMBL" id="PSR80128.1"/>
    </source>
</evidence>
<evidence type="ECO:0000313" key="2">
    <source>
        <dbReference type="Proteomes" id="UP000241462"/>
    </source>
</evidence>
<accession>A0A2T2ZZJ8</accession>
<organism evidence="1 2">
    <name type="scientific">Coniella lustricola</name>
    <dbReference type="NCBI Taxonomy" id="2025994"/>
    <lineage>
        <taxon>Eukaryota</taxon>
        <taxon>Fungi</taxon>
        <taxon>Dikarya</taxon>
        <taxon>Ascomycota</taxon>
        <taxon>Pezizomycotina</taxon>
        <taxon>Sordariomycetes</taxon>
        <taxon>Sordariomycetidae</taxon>
        <taxon>Diaporthales</taxon>
        <taxon>Schizoparmaceae</taxon>
        <taxon>Coniella</taxon>
    </lineage>
</organism>
<gene>
    <name evidence="1" type="ORF">BD289DRAFT_76472</name>
</gene>
<dbReference type="Proteomes" id="UP000241462">
    <property type="component" value="Unassembled WGS sequence"/>
</dbReference>
<protein>
    <submittedName>
        <fullName evidence="1">Uncharacterized protein</fullName>
    </submittedName>
</protein>
<dbReference type="EMBL" id="KZ678542">
    <property type="protein sequence ID" value="PSR80128.1"/>
    <property type="molecule type" value="Genomic_DNA"/>
</dbReference>
<sequence length="191" mass="21701">MGRDFSFLYPVDAGRYVDAFHKDENKTGRDEAQNGISCIEGCTNATVVSTELCNIAWWHMCAPKAMGSVNPKSALCFVFRLLHFRYSVWQSLTQPHVTQGYIYRSIIAGRESCSCRFALHLESRNTLTCAQDIRRTFAGRIDSRQQNMQLPSCEQLEGVEILNGFPFSAAVIEKSRVHPYLLFLWLKIALP</sequence>
<reference evidence="1 2" key="1">
    <citation type="journal article" date="2018" name="Mycol. Prog.">
        <title>Coniella lustricola, a new species from submerged detritus.</title>
        <authorList>
            <person name="Raudabaugh D.B."/>
            <person name="Iturriaga T."/>
            <person name="Carver A."/>
            <person name="Mondo S."/>
            <person name="Pangilinan J."/>
            <person name="Lipzen A."/>
            <person name="He G."/>
            <person name="Amirebrahimi M."/>
            <person name="Grigoriev I.V."/>
            <person name="Miller A.N."/>
        </authorList>
    </citation>
    <scope>NUCLEOTIDE SEQUENCE [LARGE SCALE GENOMIC DNA]</scope>
    <source>
        <strain evidence="1 2">B22-T-1</strain>
    </source>
</reference>
<proteinExistence type="predicted"/>
<dbReference type="AlphaFoldDB" id="A0A2T2ZZJ8"/>
<keyword evidence="2" id="KW-1185">Reference proteome</keyword>